<reference evidence="1" key="1">
    <citation type="submission" date="2021-03" db="EMBL/GenBank/DDBJ databases">
        <title>Streptomyces poriferae sp. nov., a novel marine sponge-derived Actinobacteria species with anti-MRSA activity.</title>
        <authorList>
            <person name="Sandoval-Powers M."/>
            <person name="Kralova S."/>
            <person name="Nguyen G.-S."/>
            <person name="Fawwal D."/>
            <person name="Degnes K."/>
            <person name="Klinkenberg G."/>
            <person name="Sletta H."/>
            <person name="Wentzel A."/>
            <person name="Liles M.R."/>
        </authorList>
    </citation>
    <scope>NUCLEOTIDE SEQUENCE</scope>
    <source>
        <strain evidence="1">DSM 41794</strain>
    </source>
</reference>
<dbReference type="GO" id="GO:0005524">
    <property type="term" value="F:ATP binding"/>
    <property type="evidence" value="ECO:0007669"/>
    <property type="project" value="UniProtKB-KW"/>
</dbReference>
<evidence type="ECO:0000313" key="1">
    <source>
        <dbReference type="EMBL" id="MBO0517819.1"/>
    </source>
</evidence>
<keyword evidence="2" id="KW-1185">Reference proteome</keyword>
<dbReference type="EMBL" id="JAFLRJ010000886">
    <property type="protein sequence ID" value="MBO0517819.1"/>
    <property type="molecule type" value="Genomic_DNA"/>
</dbReference>
<name>A0A939JNH1_9ACTN</name>
<comment type="caution">
    <text evidence="1">The sequence shown here is derived from an EMBL/GenBank/DDBJ whole genome shotgun (WGS) entry which is preliminary data.</text>
</comment>
<sequence length="84" mass="8900">MTAPPEGYAPHPHIGGRTAALRALAAWRMEWPGAPRVVLVTGGPGSGSSRLVTGFLMLCDPEYRKRLPLDAMDPSTVPPDLPAP</sequence>
<accession>A0A939JNH1</accession>
<proteinExistence type="predicted"/>
<protein>
    <submittedName>
        <fullName evidence="1">ATP-binding protein</fullName>
    </submittedName>
</protein>
<keyword evidence="1" id="KW-0547">Nucleotide-binding</keyword>
<feature type="non-terminal residue" evidence="1">
    <location>
        <position position="84"/>
    </location>
</feature>
<organism evidence="1 2">
    <name type="scientific">Streptomyces beijiangensis</name>
    <dbReference type="NCBI Taxonomy" id="163361"/>
    <lineage>
        <taxon>Bacteria</taxon>
        <taxon>Bacillati</taxon>
        <taxon>Actinomycetota</taxon>
        <taxon>Actinomycetes</taxon>
        <taxon>Kitasatosporales</taxon>
        <taxon>Streptomycetaceae</taxon>
        <taxon>Streptomyces</taxon>
    </lineage>
</organism>
<gene>
    <name evidence="1" type="ORF">J0695_39670</name>
</gene>
<evidence type="ECO:0000313" key="2">
    <source>
        <dbReference type="Proteomes" id="UP000664167"/>
    </source>
</evidence>
<dbReference type="Proteomes" id="UP000664167">
    <property type="component" value="Unassembled WGS sequence"/>
</dbReference>
<dbReference type="AlphaFoldDB" id="A0A939JNH1"/>
<keyword evidence="1" id="KW-0067">ATP-binding</keyword>